<dbReference type="GO" id="GO:0003824">
    <property type="term" value="F:catalytic activity"/>
    <property type="evidence" value="ECO:0007669"/>
    <property type="project" value="InterPro"/>
</dbReference>
<dbReference type="STRING" id="46224.B4102_1771"/>
<evidence type="ECO:0000259" key="1">
    <source>
        <dbReference type="Pfam" id="PF02775"/>
    </source>
</evidence>
<comment type="caution">
    <text evidence="2">The sequence shown here is derived from an EMBL/GenBank/DDBJ whole genome shotgun (WGS) entry which is preliminary data.</text>
</comment>
<organism evidence="2 3">
    <name type="scientific">Heyndrickxia sporothermodurans</name>
    <dbReference type="NCBI Taxonomy" id="46224"/>
    <lineage>
        <taxon>Bacteria</taxon>
        <taxon>Bacillati</taxon>
        <taxon>Bacillota</taxon>
        <taxon>Bacilli</taxon>
        <taxon>Bacillales</taxon>
        <taxon>Bacillaceae</taxon>
        <taxon>Heyndrickxia</taxon>
    </lineage>
</organism>
<name>A0A150LGI7_9BACI</name>
<dbReference type="SUPFAM" id="SSF52518">
    <property type="entry name" value="Thiamin diphosphate-binding fold (THDP-binding)"/>
    <property type="match status" value="1"/>
</dbReference>
<dbReference type="Proteomes" id="UP000075666">
    <property type="component" value="Unassembled WGS sequence"/>
</dbReference>
<sequence>MEFARSFGVKGIKITHSDELLPALEEAMKEEDIVLIDVDVDYSENVKLSKSLGDYICKL</sequence>
<evidence type="ECO:0000313" key="2">
    <source>
        <dbReference type="EMBL" id="KYD11345.1"/>
    </source>
</evidence>
<dbReference type="OrthoDB" id="4494979at2"/>
<dbReference type="PATRIC" id="fig|46224.3.peg.4076"/>
<dbReference type="Pfam" id="PF02775">
    <property type="entry name" value="TPP_enzyme_C"/>
    <property type="match status" value="1"/>
</dbReference>
<gene>
    <name evidence="2" type="ORF">B4102_1771</name>
</gene>
<dbReference type="GO" id="GO:0030976">
    <property type="term" value="F:thiamine pyrophosphate binding"/>
    <property type="evidence" value="ECO:0007669"/>
    <property type="project" value="InterPro"/>
</dbReference>
<dbReference type="Gene3D" id="3.40.50.970">
    <property type="match status" value="1"/>
</dbReference>
<protein>
    <recommendedName>
        <fullName evidence="1">Thiamine pyrophosphate enzyme TPP-binding domain-containing protein</fullName>
    </recommendedName>
</protein>
<evidence type="ECO:0000313" key="3">
    <source>
        <dbReference type="Proteomes" id="UP000075666"/>
    </source>
</evidence>
<feature type="domain" description="Thiamine pyrophosphate enzyme TPP-binding" evidence="1">
    <location>
        <begin position="2"/>
        <end position="38"/>
    </location>
</feature>
<proteinExistence type="predicted"/>
<dbReference type="InterPro" id="IPR011766">
    <property type="entry name" value="TPP_enzyme_TPP-bd"/>
</dbReference>
<dbReference type="EMBL" id="LQYN01000007">
    <property type="protein sequence ID" value="KYD11345.1"/>
    <property type="molecule type" value="Genomic_DNA"/>
</dbReference>
<dbReference type="InterPro" id="IPR029061">
    <property type="entry name" value="THDP-binding"/>
</dbReference>
<reference evidence="2 3" key="1">
    <citation type="submission" date="2016-01" db="EMBL/GenBank/DDBJ databases">
        <title>Genome Sequences of Twelve Sporeforming Bacillus Species Isolated from Foods.</title>
        <authorList>
            <person name="Berendsen E.M."/>
            <person name="Wells-Bennik M.H."/>
            <person name="Krawcyk A.O."/>
            <person name="De Jong A."/>
            <person name="Holsappel S."/>
            <person name="Eijlander R.T."/>
            <person name="Kuipers O.P."/>
        </authorList>
    </citation>
    <scope>NUCLEOTIDE SEQUENCE [LARGE SCALE GENOMIC DNA]</scope>
    <source>
        <strain evidence="2 3">B4102</strain>
    </source>
</reference>
<keyword evidence="3" id="KW-1185">Reference proteome</keyword>
<accession>A0A150LGI7</accession>
<dbReference type="AlphaFoldDB" id="A0A150LGI7"/>